<sequence length="171" mass="18225">MSTSDGDGFTVASQSPDGSVRVRLALGGPAEVELHGPITRTHTETALAEQTRAALSAAVRAFHKTRRARLGISEEPGTGPETPRTRMKAEFESRVEALAFTVASPGGEVKVGWGGPDRVQVGIRPGALLRRARPELAGEIAGAVNAALARFSEEVVRAHAAVYIPKYWREM</sequence>
<proteinExistence type="predicted"/>
<reference evidence="1" key="1">
    <citation type="submission" date="2023-03" db="EMBL/GenBank/DDBJ databases">
        <title>Actinorhabdospora filicis NBRC 111898.</title>
        <authorList>
            <person name="Ichikawa N."/>
            <person name="Sato H."/>
            <person name="Tonouchi N."/>
        </authorList>
    </citation>
    <scope>NUCLEOTIDE SEQUENCE</scope>
    <source>
        <strain evidence="1">NBRC 111898</strain>
    </source>
</reference>
<dbReference type="Proteomes" id="UP001165079">
    <property type="component" value="Unassembled WGS sequence"/>
</dbReference>
<gene>
    <name evidence="1" type="ORF">Afil01_26210</name>
</gene>
<dbReference type="AlphaFoldDB" id="A0A9W6SLB2"/>
<evidence type="ECO:0000313" key="2">
    <source>
        <dbReference type="Proteomes" id="UP001165079"/>
    </source>
</evidence>
<dbReference type="EMBL" id="BSTX01000002">
    <property type="protein sequence ID" value="GLZ77814.1"/>
    <property type="molecule type" value="Genomic_DNA"/>
</dbReference>
<protein>
    <submittedName>
        <fullName evidence="1">Uncharacterized protein</fullName>
    </submittedName>
</protein>
<accession>A0A9W6SLB2</accession>
<dbReference type="RefSeq" id="WP_285662995.1">
    <property type="nucleotide sequence ID" value="NZ_BSTX01000002.1"/>
</dbReference>
<organism evidence="1 2">
    <name type="scientific">Actinorhabdospora filicis</name>
    <dbReference type="NCBI Taxonomy" id="1785913"/>
    <lineage>
        <taxon>Bacteria</taxon>
        <taxon>Bacillati</taxon>
        <taxon>Actinomycetota</taxon>
        <taxon>Actinomycetes</taxon>
        <taxon>Micromonosporales</taxon>
        <taxon>Micromonosporaceae</taxon>
        <taxon>Actinorhabdospora</taxon>
    </lineage>
</organism>
<keyword evidence="2" id="KW-1185">Reference proteome</keyword>
<name>A0A9W6SLB2_9ACTN</name>
<evidence type="ECO:0000313" key="1">
    <source>
        <dbReference type="EMBL" id="GLZ77814.1"/>
    </source>
</evidence>
<comment type="caution">
    <text evidence="1">The sequence shown here is derived from an EMBL/GenBank/DDBJ whole genome shotgun (WGS) entry which is preliminary data.</text>
</comment>